<proteinExistence type="predicted"/>
<dbReference type="InterPro" id="IPR036682">
    <property type="entry name" value="OS_D_A10/PebIII_sf"/>
</dbReference>
<sequence>MRPRGRSDALRPSPEDCPHAAHPGTVMSLGIGFVGFTLTAALTATPPSGASTTADAPPDPSPVTRFDNVDLKQILTTDRIFKNYSQRLMDQGKCPPGQQGAEEPTARRIDVRLRQAHTRPARHRDQIHRPRHHGPPRRLDRALHQVRPRPRRPVLDGDRTTGPVGRVTPRKSRRPHVKWGLTGVRGGT</sequence>
<evidence type="ECO:0000313" key="3">
    <source>
        <dbReference type="Proteomes" id="UP000316806"/>
    </source>
</evidence>
<dbReference type="AlphaFoldDB" id="A0A516RG58"/>
<feature type="compositionally biased region" description="Basic residues" evidence="1">
    <location>
        <begin position="168"/>
        <end position="177"/>
    </location>
</feature>
<dbReference type="EMBL" id="CP040916">
    <property type="protein sequence ID" value="QDQ14638.1"/>
    <property type="molecule type" value="Genomic_DNA"/>
</dbReference>
<evidence type="ECO:0000313" key="2">
    <source>
        <dbReference type="EMBL" id="QDQ14638.1"/>
    </source>
</evidence>
<feature type="compositionally biased region" description="Basic and acidic residues" evidence="1">
    <location>
        <begin position="1"/>
        <end position="19"/>
    </location>
</feature>
<dbReference type="InterPro" id="IPR005055">
    <property type="entry name" value="A10/PebIII"/>
</dbReference>
<name>A0A516RG58_STRST</name>
<dbReference type="Gene3D" id="1.10.2080.10">
    <property type="entry name" value="Insect odorant-binding protein A10/Ejaculatory bulb-specific protein 3"/>
    <property type="match status" value="1"/>
</dbReference>
<accession>A0A516RG58</accession>
<feature type="region of interest" description="Disordered" evidence="1">
    <location>
        <begin position="1"/>
        <end position="21"/>
    </location>
</feature>
<feature type="region of interest" description="Disordered" evidence="1">
    <location>
        <begin position="47"/>
        <end position="66"/>
    </location>
</feature>
<feature type="region of interest" description="Disordered" evidence="1">
    <location>
        <begin position="117"/>
        <end position="188"/>
    </location>
</feature>
<gene>
    <name evidence="2" type="ORF">FH965_32205</name>
</gene>
<protein>
    <submittedName>
        <fullName evidence="2">Uncharacterized protein</fullName>
    </submittedName>
</protein>
<evidence type="ECO:0000256" key="1">
    <source>
        <dbReference type="SAM" id="MobiDB-lite"/>
    </source>
</evidence>
<organism evidence="2 3">
    <name type="scientific">Streptomyces spectabilis</name>
    <dbReference type="NCBI Taxonomy" id="68270"/>
    <lineage>
        <taxon>Bacteria</taxon>
        <taxon>Bacillati</taxon>
        <taxon>Actinomycetota</taxon>
        <taxon>Actinomycetes</taxon>
        <taxon>Kitasatosporales</taxon>
        <taxon>Streptomycetaceae</taxon>
        <taxon>Streptomyces</taxon>
    </lineage>
</organism>
<feature type="compositionally biased region" description="Low complexity" evidence="1">
    <location>
        <begin position="47"/>
        <end position="56"/>
    </location>
</feature>
<reference evidence="2 3" key="1">
    <citation type="journal article" date="2019" name="J. Ind. Microbiol. Biotechnol.">
        <title>The complete genomic sequence of Streptomyces spectabilis NRRL-2792 and identification of secondary metabolite biosynthetic gene clusters.</title>
        <authorList>
            <person name="Sinha A."/>
            <person name="Phillips-Salemka S."/>
            <person name="Niraula T.A."/>
            <person name="Short K.A."/>
            <person name="Niraula N.P."/>
        </authorList>
    </citation>
    <scope>NUCLEOTIDE SEQUENCE [LARGE SCALE GENOMIC DNA]</scope>
    <source>
        <strain evidence="2 3">NRRL 2792</strain>
    </source>
</reference>
<dbReference type="Proteomes" id="UP000316806">
    <property type="component" value="Chromosome"/>
</dbReference>
<dbReference type="Pfam" id="PF03392">
    <property type="entry name" value="OS-D"/>
    <property type="match status" value="1"/>
</dbReference>
<dbReference type="SUPFAM" id="SSF100910">
    <property type="entry name" value="Chemosensory protein Csp2"/>
    <property type="match status" value="1"/>
</dbReference>